<sequence length="82" mass="9609">MCHKNVFKRKKKLLSIHIGIEITITQDPNDFVVNIQKSLIEEYQECAITSRDFLPQLWSQLLGTSSIRTWPKQLLMPQKVKL</sequence>
<reference evidence="2" key="1">
    <citation type="journal article" date="2019" name="Plant Biotechnol. J.">
        <title>Genome sequencing of the Australian wild diploid species Gossypium australe highlights disease resistance and delayed gland morphogenesis.</title>
        <authorList>
            <person name="Cai Y."/>
            <person name="Cai X."/>
            <person name="Wang Q."/>
            <person name="Wang P."/>
            <person name="Zhang Y."/>
            <person name="Cai C."/>
            <person name="Xu Y."/>
            <person name="Wang K."/>
            <person name="Zhou Z."/>
            <person name="Wang C."/>
            <person name="Geng S."/>
            <person name="Li B."/>
            <person name="Dong Q."/>
            <person name="Hou Y."/>
            <person name="Wang H."/>
            <person name="Ai P."/>
            <person name="Liu Z."/>
            <person name="Yi F."/>
            <person name="Sun M."/>
            <person name="An G."/>
            <person name="Cheng J."/>
            <person name="Zhang Y."/>
            <person name="Shi Q."/>
            <person name="Xie Y."/>
            <person name="Shi X."/>
            <person name="Chang Y."/>
            <person name="Huang F."/>
            <person name="Chen Y."/>
            <person name="Hong S."/>
            <person name="Mi L."/>
            <person name="Sun Q."/>
            <person name="Zhang L."/>
            <person name="Zhou B."/>
            <person name="Peng R."/>
            <person name="Zhang X."/>
            <person name="Liu F."/>
        </authorList>
    </citation>
    <scope>NUCLEOTIDE SEQUENCE [LARGE SCALE GENOMIC DNA]</scope>
    <source>
        <strain evidence="2">cv. PA1801</strain>
    </source>
</reference>
<evidence type="ECO:0000313" key="2">
    <source>
        <dbReference type="Proteomes" id="UP000325315"/>
    </source>
</evidence>
<comment type="caution">
    <text evidence="1">The sequence shown here is derived from an EMBL/GenBank/DDBJ whole genome shotgun (WGS) entry which is preliminary data.</text>
</comment>
<proteinExistence type="predicted"/>
<gene>
    <name evidence="1" type="ORF">EPI10_015716</name>
</gene>
<organism evidence="1 2">
    <name type="scientific">Gossypium australe</name>
    <dbReference type="NCBI Taxonomy" id="47621"/>
    <lineage>
        <taxon>Eukaryota</taxon>
        <taxon>Viridiplantae</taxon>
        <taxon>Streptophyta</taxon>
        <taxon>Embryophyta</taxon>
        <taxon>Tracheophyta</taxon>
        <taxon>Spermatophyta</taxon>
        <taxon>Magnoliopsida</taxon>
        <taxon>eudicotyledons</taxon>
        <taxon>Gunneridae</taxon>
        <taxon>Pentapetalae</taxon>
        <taxon>rosids</taxon>
        <taxon>malvids</taxon>
        <taxon>Malvales</taxon>
        <taxon>Malvaceae</taxon>
        <taxon>Malvoideae</taxon>
        <taxon>Gossypium</taxon>
    </lineage>
</organism>
<keyword evidence="2" id="KW-1185">Reference proteome</keyword>
<dbReference type="AlphaFoldDB" id="A0A5B6VLJ6"/>
<protein>
    <submittedName>
        <fullName evidence="1">Uncharacterized protein</fullName>
    </submittedName>
</protein>
<dbReference type="Proteomes" id="UP000325315">
    <property type="component" value="Unassembled WGS sequence"/>
</dbReference>
<dbReference type="EMBL" id="SMMG02000006">
    <property type="protein sequence ID" value="KAA3469973.1"/>
    <property type="molecule type" value="Genomic_DNA"/>
</dbReference>
<name>A0A5B6VLJ6_9ROSI</name>
<accession>A0A5B6VLJ6</accession>
<evidence type="ECO:0000313" key="1">
    <source>
        <dbReference type="EMBL" id="KAA3469973.1"/>
    </source>
</evidence>